<organism evidence="1 2">
    <name type="scientific">Fusarium equiseti</name>
    <name type="common">Fusarium scirpi</name>
    <dbReference type="NCBI Taxonomy" id="61235"/>
    <lineage>
        <taxon>Eukaryota</taxon>
        <taxon>Fungi</taxon>
        <taxon>Dikarya</taxon>
        <taxon>Ascomycota</taxon>
        <taxon>Pezizomycotina</taxon>
        <taxon>Sordariomycetes</taxon>
        <taxon>Hypocreomycetidae</taxon>
        <taxon>Hypocreales</taxon>
        <taxon>Nectriaceae</taxon>
        <taxon>Fusarium</taxon>
        <taxon>Fusarium incarnatum-equiseti species complex</taxon>
    </lineage>
</organism>
<gene>
    <name evidence="1" type="ORF">FEQUK3_LOCUS3665</name>
</gene>
<dbReference type="Proteomes" id="UP000693738">
    <property type="component" value="Unassembled WGS sequence"/>
</dbReference>
<accession>A0A8J2NB78</accession>
<sequence>MSAGPTRFFVSSLHGCAAISDGECPVNISPSSQGAIISSKKSGSGKVHFTLPTLPSPPEESLTGHATMSVVLEISLSPHPQPDPNALCKVARVELHAGRDQLGQWDAGEKDNDWSIDDDIRIPVWSDIAGAGDNVFNDNPRGFCVTLTLEFGGGLSLLISSVALIQSVESLPKPKKRFGETCVVI</sequence>
<comment type="caution">
    <text evidence="1">The sequence shown here is derived from an EMBL/GenBank/DDBJ whole genome shotgun (WGS) entry which is preliminary data.</text>
</comment>
<evidence type="ECO:0000313" key="1">
    <source>
        <dbReference type="EMBL" id="CAG7557843.1"/>
    </source>
</evidence>
<dbReference type="EMBL" id="CAJSTJ010000121">
    <property type="protein sequence ID" value="CAG7557843.1"/>
    <property type="molecule type" value="Genomic_DNA"/>
</dbReference>
<name>A0A8J2NB78_FUSEQ</name>
<protein>
    <submittedName>
        <fullName evidence="1">Uncharacterized protein</fullName>
    </submittedName>
</protein>
<evidence type="ECO:0000313" key="2">
    <source>
        <dbReference type="Proteomes" id="UP000693738"/>
    </source>
</evidence>
<proteinExistence type="predicted"/>
<dbReference type="AlphaFoldDB" id="A0A8J2NB78"/>
<reference evidence="1" key="1">
    <citation type="submission" date="2021-05" db="EMBL/GenBank/DDBJ databases">
        <authorList>
            <person name="Khan N."/>
        </authorList>
    </citation>
    <scope>NUCLEOTIDE SEQUENCE</scope>
</reference>